<feature type="binding site" evidence="2">
    <location>
        <position position="38"/>
    </location>
    <ligand>
        <name>substrate</name>
    </ligand>
</feature>
<feature type="active site" evidence="2">
    <location>
        <position position="21"/>
    </location>
</feature>
<dbReference type="Pfam" id="PF01255">
    <property type="entry name" value="Prenyltransf"/>
    <property type="match status" value="1"/>
</dbReference>
<feature type="binding site" evidence="2">
    <location>
        <begin position="66"/>
        <end position="68"/>
    </location>
    <ligand>
        <name>substrate</name>
    </ligand>
</feature>
<keyword evidence="1 2" id="KW-0808">Transferase</keyword>
<feature type="binding site" evidence="2">
    <location>
        <position position="70"/>
    </location>
    <ligand>
        <name>substrate</name>
    </ligand>
</feature>
<feature type="binding site" evidence="2">
    <location>
        <begin position="191"/>
        <end position="193"/>
    </location>
    <ligand>
        <name>substrate</name>
    </ligand>
</feature>
<comment type="function">
    <text evidence="2">Catalyzes the condensation of isopentenyl diphosphate (IPP) with allylic pyrophosphates generating different type of terpenoids.</text>
</comment>
<evidence type="ECO:0000256" key="1">
    <source>
        <dbReference type="ARBA" id="ARBA00022679"/>
    </source>
</evidence>
<dbReference type="FunFam" id="3.40.1180.10:FF:000001">
    <property type="entry name" value="(2E,6E)-farnesyl-diphosphate-specific ditrans,polycis-undecaprenyl-diphosphate synthase"/>
    <property type="match status" value="1"/>
</dbReference>
<dbReference type="AlphaFoldDB" id="A0A1H9J5Y5"/>
<sequence>MQAIMALDKENLPLHVAITMDGNGRWAQAKKLPRTSGHDEGLRTAKRIVKAARDIGIKYLTLYVFSTENWKRAEQEVGFLMNLIHTHLCAELAFYKENGIRVRHIGNFEALPASIQKDIKQAMDDTADFKGMTVNLAINYGGRDEIIRGIKKIIENKVSPDQLDEKTFSSYLDMPECPDVDVLIRTGGEQRLSNYLLWHVAYAEQIYTDTLWPDYSNEEFYSHIEAFQHRNRRFGAEKPASKKGK</sequence>
<dbReference type="Proteomes" id="UP000182360">
    <property type="component" value="Unassembled WGS sequence"/>
</dbReference>
<dbReference type="Gene3D" id="3.40.1180.10">
    <property type="entry name" value="Decaprenyl diphosphate synthase-like"/>
    <property type="match status" value="1"/>
</dbReference>
<reference evidence="3 4" key="1">
    <citation type="submission" date="2016-10" db="EMBL/GenBank/DDBJ databases">
        <authorList>
            <person name="de Groot N.N."/>
        </authorList>
    </citation>
    <scope>NUCLEOTIDE SEQUENCE [LARGE SCALE GENOMIC DNA]</scope>
    <source>
        <strain evidence="3 4">B25</strain>
    </source>
</reference>
<accession>A0A1H9J5Y5</accession>
<dbReference type="GO" id="GO:0000287">
    <property type="term" value="F:magnesium ion binding"/>
    <property type="evidence" value="ECO:0007669"/>
    <property type="project" value="UniProtKB-UniRule"/>
</dbReference>
<evidence type="ECO:0000313" key="4">
    <source>
        <dbReference type="Proteomes" id="UP000182360"/>
    </source>
</evidence>
<name>A0A1H9J5Y5_9SPIR</name>
<dbReference type="GO" id="GO:0045547">
    <property type="term" value="F:ditrans,polycis-polyprenyl diphosphate synthase [(2E,6E)-farnesyl diphosphate specific] activity"/>
    <property type="evidence" value="ECO:0007669"/>
    <property type="project" value="TreeGrafter"/>
</dbReference>
<dbReference type="SUPFAM" id="SSF64005">
    <property type="entry name" value="Undecaprenyl diphosphate synthase"/>
    <property type="match status" value="1"/>
</dbReference>
<dbReference type="InterPro" id="IPR036424">
    <property type="entry name" value="UPP_synth-like_sf"/>
</dbReference>
<feature type="binding site" evidence="2">
    <location>
        <position position="21"/>
    </location>
    <ligand>
        <name>Mg(2+)</name>
        <dbReference type="ChEBI" id="CHEBI:18420"/>
    </ligand>
</feature>
<feature type="active site" description="Proton acceptor" evidence="2">
    <location>
        <position position="69"/>
    </location>
</feature>
<feature type="binding site" evidence="2">
    <location>
        <position position="72"/>
    </location>
    <ligand>
        <name>substrate</name>
    </ligand>
</feature>
<comment type="similarity">
    <text evidence="2">Belongs to the UPP synthase family.</text>
</comment>
<dbReference type="CDD" id="cd00475">
    <property type="entry name" value="Cis_IPPS"/>
    <property type="match status" value="1"/>
</dbReference>
<evidence type="ECO:0000256" key="2">
    <source>
        <dbReference type="HAMAP-Rule" id="MF_01139"/>
    </source>
</evidence>
<keyword evidence="2" id="KW-0479">Metal-binding</keyword>
<dbReference type="PANTHER" id="PTHR10291">
    <property type="entry name" value="DEHYDRODOLICHYL DIPHOSPHATE SYNTHASE FAMILY MEMBER"/>
    <property type="match status" value="1"/>
</dbReference>
<dbReference type="HAMAP" id="MF_01139">
    <property type="entry name" value="ISPT"/>
    <property type="match status" value="1"/>
</dbReference>
<proteinExistence type="inferred from homology"/>
<feature type="binding site" evidence="2">
    <location>
        <begin position="22"/>
        <end position="25"/>
    </location>
    <ligand>
        <name>substrate</name>
    </ligand>
</feature>
<dbReference type="PROSITE" id="PS01066">
    <property type="entry name" value="UPP_SYNTHASE"/>
    <property type="match status" value="1"/>
</dbReference>
<dbReference type="InterPro" id="IPR018520">
    <property type="entry name" value="UPP_synth-like_CS"/>
</dbReference>
<comment type="cofactor">
    <cofactor evidence="2">
        <name>Mg(2+)</name>
        <dbReference type="ChEBI" id="CHEBI:18420"/>
    </cofactor>
    <text evidence="2">Binds 2 magnesium ions per subunit.</text>
</comment>
<evidence type="ECO:0000313" key="3">
    <source>
        <dbReference type="EMBL" id="SEQ82177.1"/>
    </source>
</evidence>
<feature type="binding site" evidence="2">
    <location>
        <position position="34"/>
    </location>
    <ligand>
        <name>substrate</name>
    </ligand>
</feature>
<dbReference type="GO" id="GO:0016094">
    <property type="term" value="P:polyprenol biosynthetic process"/>
    <property type="evidence" value="ECO:0007669"/>
    <property type="project" value="TreeGrafter"/>
</dbReference>
<keyword evidence="2" id="KW-0460">Magnesium</keyword>
<dbReference type="NCBIfam" id="TIGR00055">
    <property type="entry name" value="uppS"/>
    <property type="match status" value="1"/>
</dbReference>
<dbReference type="EC" id="2.5.1.-" evidence="2"/>
<dbReference type="InterPro" id="IPR001441">
    <property type="entry name" value="UPP_synth-like"/>
</dbReference>
<comment type="subunit">
    <text evidence="2">Homodimer.</text>
</comment>
<gene>
    <name evidence="3" type="ORF">SAMN04487977_11185</name>
</gene>
<dbReference type="PANTHER" id="PTHR10291:SF0">
    <property type="entry name" value="DEHYDRODOLICHYL DIPHOSPHATE SYNTHASE 2"/>
    <property type="match status" value="1"/>
</dbReference>
<feature type="binding site" evidence="2">
    <location>
        <position position="185"/>
    </location>
    <ligand>
        <name>substrate</name>
    </ligand>
</feature>
<feature type="binding site" evidence="2">
    <location>
        <position position="26"/>
    </location>
    <ligand>
        <name>substrate</name>
    </ligand>
</feature>
<organism evidence="3 4">
    <name type="scientific">Treponema bryantii</name>
    <dbReference type="NCBI Taxonomy" id="163"/>
    <lineage>
        <taxon>Bacteria</taxon>
        <taxon>Pseudomonadati</taxon>
        <taxon>Spirochaetota</taxon>
        <taxon>Spirochaetia</taxon>
        <taxon>Spirochaetales</taxon>
        <taxon>Treponemataceae</taxon>
        <taxon>Treponema</taxon>
    </lineage>
</organism>
<feature type="binding site" evidence="2">
    <location>
        <position position="204"/>
    </location>
    <ligand>
        <name>Mg(2+)</name>
        <dbReference type="ChEBI" id="CHEBI:18420"/>
    </ligand>
</feature>
<dbReference type="STRING" id="163.SAMN04487775_102202"/>
<protein>
    <recommendedName>
        <fullName evidence="2">Isoprenyl transferase</fullName>
        <ecNumber evidence="2">2.5.1.-</ecNumber>
    </recommendedName>
</protein>
<keyword evidence="4" id="KW-1185">Reference proteome</keyword>
<dbReference type="EMBL" id="FOFU01000011">
    <property type="protein sequence ID" value="SEQ82177.1"/>
    <property type="molecule type" value="Genomic_DNA"/>
</dbReference>